<gene>
    <name evidence="1" type="ORF">J2X05_002857</name>
</gene>
<reference evidence="1 2" key="1">
    <citation type="submission" date="2023-07" db="EMBL/GenBank/DDBJ databases">
        <title>Sorghum-associated microbial communities from plants grown in Nebraska, USA.</title>
        <authorList>
            <person name="Schachtman D."/>
        </authorList>
    </citation>
    <scope>NUCLEOTIDE SEQUENCE [LARGE SCALE GENOMIC DNA]</scope>
    <source>
        <strain evidence="1 2">BE190</strain>
    </source>
</reference>
<protein>
    <recommendedName>
        <fullName evidence="3">Esterase</fullName>
    </recommendedName>
</protein>
<accession>A0ABU1V079</accession>
<dbReference type="Proteomes" id="UP001253595">
    <property type="component" value="Unassembled WGS sequence"/>
</dbReference>
<dbReference type="EMBL" id="JAVDVX010000005">
    <property type="protein sequence ID" value="MDR7090831.1"/>
    <property type="molecule type" value="Genomic_DNA"/>
</dbReference>
<organism evidence="1 2">
    <name type="scientific">Cellvibrio fibrivorans</name>
    <dbReference type="NCBI Taxonomy" id="126350"/>
    <lineage>
        <taxon>Bacteria</taxon>
        <taxon>Pseudomonadati</taxon>
        <taxon>Pseudomonadota</taxon>
        <taxon>Gammaproteobacteria</taxon>
        <taxon>Cellvibrionales</taxon>
        <taxon>Cellvibrionaceae</taxon>
        <taxon>Cellvibrio</taxon>
    </lineage>
</organism>
<evidence type="ECO:0000313" key="2">
    <source>
        <dbReference type="Proteomes" id="UP001253595"/>
    </source>
</evidence>
<name>A0ABU1V079_9GAMM</name>
<comment type="caution">
    <text evidence="1">The sequence shown here is derived from an EMBL/GenBank/DDBJ whole genome shotgun (WGS) entry which is preliminary data.</text>
</comment>
<proteinExistence type="predicted"/>
<evidence type="ECO:0000313" key="1">
    <source>
        <dbReference type="EMBL" id="MDR7090831.1"/>
    </source>
</evidence>
<evidence type="ECO:0008006" key="3">
    <source>
        <dbReference type="Google" id="ProtNLM"/>
    </source>
</evidence>
<dbReference type="RefSeq" id="WP_310073466.1">
    <property type="nucleotide sequence ID" value="NZ_JAVDVX010000005.1"/>
</dbReference>
<sequence length="70" mass="7930">MRKVFFGLFVSSVLLTNAAYGEELSAFELPLTEVKSIHAESNNKDYELYIQLPASYKNLVTTYPLIIVND</sequence>
<keyword evidence="2" id="KW-1185">Reference proteome</keyword>